<accession>A0A6J5TWN9</accession>
<dbReference type="EMBL" id="CAEKDK010000001">
    <property type="protein sequence ID" value="CAB4267425.1"/>
    <property type="molecule type" value="Genomic_DNA"/>
</dbReference>
<evidence type="ECO:0000313" key="2">
    <source>
        <dbReference type="EMBL" id="CAB4267425.1"/>
    </source>
</evidence>
<organism evidence="2 3">
    <name type="scientific">Prunus armeniaca</name>
    <name type="common">Apricot</name>
    <name type="synonym">Armeniaca vulgaris</name>
    <dbReference type="NCBI Taxonomy" id="36596"/>
    <lineage>
        <taxon>Eukaryota</taxon>
        <taxon>Viridiplantae</taxon>
        <taxon>Streptophyta</taxon>
        <taxon>Embryophyta</taxon>
        <taxon>Tracheophyta</taxon>
        <taxon>Spermatophyta</taxon>
        <taxon>Magnoliopsida</taxon>
        <taxon>eudicotyledons</taxon>
        <taxon>Gunneridae</taxon>
        <taxon>Pentapetalae</taxon>
        <taxon>rosids</taxon>
        <taxon>fabids</taxon>
        <taxon>Rosales</taxon>
        <taxon>Rosaceae</taxon>
        <taxon>Amygdaloideae</taxon>
        <taxon>Amygdaleae</taxon>
        <taxon>Prunus</taxon>
    </lineage>
</organism>
<evidence type="ECO:0000256" key="1">
    <source>
        <dbReference type="SAM" id="MobiDB-lite"/>
    </source>
</evidence>
<protein>
    <submittedName>
        <fullName evidence="2">Uncharacterized protein</fullName>
    </submittedName>
</protein>
<reference evidence="2 3" key="1">
    <citation type="submission" date="2020-05" db="EMBL/GenBank/DDBJ databases">
        <authorList>
            <person name="Campoy J."/>
            <person name="Schneeberger K."/>
            <person name="Spophaly S."/>
        </authorList>
    </citation>
    <scope>NUCLEOTIDE SEQUENCE [LARGE SCALE GENOMIC DNA]</scope>
    <source>
        <strain evidence="2">PruArmRojPasFocal</strain>
    </source>
</reference>
<proteinExistence type="predicted"/>
<name>A0A6J5TWN9_PRUAR</name>
<gene>
    <name evidence="2" type="ORF">CURHAP_LOCUS10095</name>
</gene>
<dbReference type="Proteomes" id="UP000507222">
    <property type="component" value="Unassembled WGS sequence"/>
</dbReference>
<sequence>MATYTEFHQPDIASDRQHSQNHWHGKNGLFFRHNRCQEELEMYKSNGLVAQRRPTLKTITKELEVVRHCKCSTKKPPTCTSLMQLAERNYNPRYCQEKVLDRYIFIVPVQTRKSRREGIGKFRYGAFLTHP</sequence>
<feature type="region of interest" description="Disordered" evidence="1">
    <location>
        <begin position="1"/>
        <end position="21"/>
    </location>
</feature>
<dbReference type="AlphaFoldDB" id="A0A6J5TWN9"/>
<evidence type="ECO:0000313" key="3">
    <source>
        <dbReference type="Proteomes" id="UP000507222"/>
    </source>
</evidence>